<organism evidence="2 3">
    <name type="scientific">Longivirga aurantiaca</name>
    <dbReference type="NCBI Taxonomy" id="1837743"/>
    <lineage>
        <taxon>Bacteria</taxon>
        <taxon>Bacillati</taxon>
        <taxon>Actinomycetota</taxon>
        <taxon>Actinomycetes</taxon>
        <taxon>Sporichthyales</taxon>
        <taxon>Sporichthyaceae</taxon>
        <taxon>Longivirga</taxon>
    </lineage>
</organism>
<feature type="transmembrane region" description="Helical" evidence="1">
    <location>
        <begin position="83"/>
        <end position="101"/>
    </location>
</feature>
<reference evidence="3" key="1">
    <citation type="journal article" date="2019" name="Int. J. Syst. Evol. Microbiol.">
        <title>The Global Catalogue of Microorganisms (GCM) 10K type strain sequencing project: providing services to taxonomists for standard genome sequencing and annotation.</title>
        <authorList>
            <consortium name="The Broad Institute Genomics Platform"/>
            <consortium name="The Broad Institute Genome Sequencing Center for Infectious Disease"/>
            <person name="Wu L."/>
            <person name="Ma J."/>
        </authorList>
    </citation>
    <scope>NUCLEOTIDE SEQUENCE [LARGE SCALE GENOMIC DNA]</scope>
    <source>
        <strain evidence="3">CGMCC 4.7317</strain>
    </source>
</reference>
<keyword evidence="1" id="KW-0472">Membrane</keyword>
<sequence length="105" mass="11234">MVLVTAGMWGLLRVSVRTIADLPGEYLDEQQLAVRNASYVESYRYLGGAVALAGTGGLVAFIVNGTELDTWDVSLTWGAAMPAFWVFLGLALGLPSMVLALNDRV</sequence>
<keyword evidence="3" id="KW-1185">Reference proteome</keyword>
<keyword evidence="1" id="KW-0812">Transmembrane</keyword>
<name>A0ABW1T4F3_9ACTN</name>
<keyword evidence="1" id="KW-1133">Transmembrane helix</keyword>
<dbReference type="Proteomes" id="UP001596138">
    <property type="component" value="Unassembled WGS sequence"/>
</dbReference>
<accession>A0ABW1T4F3</accession>
<proteinExistence type="predicted"/>
<dbReference type="RefSeq" id="WP_386768936.1">
    <property type="nucleotide sequence ID" value="NZ_JBHSTI010000052.1"/>
</dbReference>
<dbReference type="EMBL" id="JBHSTI010000052">
    <property type="protein sequence ID" value="MFC6239621.1"/>
    <property type="molecule type" value="Genomic_DNA"/>
</dbReference>
<evidence type="ECO:0000256" key="1">
    <source>
        <dbReference type="SAM" id="Phobius"/>
    </source>
</evidence>
<comment type="caution">
    <text evidence="2">The sequence shown here is derived from an EMBL/GenBank/DDBJ whole genome shotgun (WGS) entry which is preliminary data.</text>
</comment>
<feature type="transmembrane region" description="Helical" evidence="1">
    <location>
        <begin position="45"/>
        <end position="63"/>
    </location>
</feature>
<evidence type="ECO:0000313" key="2">
    <source>
        <dbReference type="EMBL" id="MFC6239621.1"/>
    </source>
</evidence>
<protein>
    <submittedName>
        <fullName evidence="2">Uncharacterized protein</fullName>
    </submittedName>
</protein>
<evidence type="ECO:0000313" key="3">
    <source>
        <dbReference type="Proteomes" id="UP001596138"/>
    </source>
</evidence>
<gene>
    <name evidence="2" type="ORF">ACFQGU_17250</name>
</gene>